<gene>
    <name evidence="3" type="ORF">APZ42_001708</name>
</gene>
<dbReference type="AlphaFoldDB" id="A0A164IT38"/>
<dbReference type="InterPro" id="IPR045028">
    <property type="entry name" value="DinG/Rad3-like"/>
</dbReference>
<evidence type="ECO:0000313" key="4">
    <source>
        <dbReference type="Proteomes" id="UP000076858"/>
    </source>
</evidence>
<keyword evidence="3" id="KW-0547">Nucleotide-binding</keyword>
<accession>A0A164IT38</accession>
<keyword evidence="3" id="KW-0347">Helicase</keyword>
<dbReference type="GO" id="GO:0003678">
    <property type="term" value="F:DNA helicase activity"/>
    <property type="evidence" value="ECO:0007669"/>
    <property type="project" value="TreeGrafter"/>
</dbReference>
<dbReference type="GO" id="GO:0016818">
    <property type="term" value="F:hydrolase activity, acting on acid anhydrides, in phosphorus-containing anhydrides"/>
    <property type="evidence" value="ECO:0007669"/>
    <property type="project" value="InterPro"/>
</dbReference>
<evidence type="ECO:0000256" key="1">
    <source>
        <dbReference type="SAM" id="MobiDB-lite"/>
    </source>
</evidence>
<dbReference type="EMBL" id="LRGB01006545">
    <property type="protein sequence ID" value="KZS01589.1"/>
    <property type="molecule type" value="Genomic_DNA"/>
</dbReference>
<keyword evidence="3" id="KW-0378">Hydrolase</keyword>
<feature type="non-terminal residue" evidence="3">
    <location>
        <position position="1"/>
    </location>
</feature>
<dbReference type="InterPro" id="IPR027417">
    <property type="entry name" value="P-loop_NTPase"/>
</dbReference>
<dbReference type="PANTHER" id="PTHR11472">
    <property type="entry name" value="DNA REPAIR DEAD HELICASE RAD3/XP-D SUBFAMILY MEMBER"/>
    <property type="match status" value="1"/>
</dbReference>
<dbReference type="Proteomes" id="UP000076858">
    <property type="component" value="Unassembled WGS sequence"/>
</dbReference>
<dbReference type="PANTHER" id="PTHR11472:SF41">
    <property type="entry name" value="ATP-DEPENDENT DNA HELICASE DDX11-RELATED"/>
    <property type="match status" value="1"/>
</dbReference>
<dbReference type="GO" id="GO:0003676">
    <property type="term" value="F:nucleic acid binding"/>
    <property type="evidence" value="ECO:0007669"/>
    <property type="project" value="InterPro"/>
</dbReference>
<dbReference type="Pfam" id="PF13307">
    <property type="entry name" value="Helicase_C_2"/>
    <property type="match status" value="1"/>
</dbReference>
<evidence type="ECO:0000313" key="3">
    <source>
        <dbReference type="EMBL" id="KZS01589.1"/>
    </source>
</evidence>
<dbReference type="GO" id="GO:0005524">
    <property type="term" value="F:ATP binding"/>
    <property type="evidence" value="ECO:0007669"/>
    <property type="project" value="InterPro"/>
</dbReference>
<dbReference type="Gene3D" id="3.40.50.300">
    <property type="entry name" value="P-loop containing nucleotide triphosphate hydrolases"/>
    <property type="match status" value="1"/>
</dbReference>
<evidence type="ECO:0000259" key="2">
    <source>
        <dbReference type="Pfam" id="PF13307"/>
    </source>
</evidence>
<dbReference type="GO" id="GO:0034085">
    <property type="term" value="P:establishment of sister chromatid cohesion"/>
    <property type="evidence" value="ECO:0007669"/>
    <property type="project" value="TreeGrafter"/>
</dbReference>
<reference evidence="3 4" key="1">
    <citation type="submission" date="2016-03" db="EMBL/GenBank/DDBJ databases">
        <title>EvidentialGene: Evidence-directed Construction of Genes on Genomes.</title>
        <authorList>
            <person name="Gilbert D.G."/>
            <person name="Choi J.-H."/>
            <person name="Mockaitis K."/>
            <person name="Colbourne J."/>
            <person name="Pfrender M."/>
        </authorList>
    </citation>
    <scope>NUCLEOTIDE SEQUENCE [LARGE SCALE GENOMIC DNA]</scope>
    <source>
        <strain evidence="3 4">Xinb3</strain>
        <tissue evidence="3">Complete organism</tissue>
    </source>
</reference>
<feature type="region of interest" description="Disordered" evidence="1">
    <location>
        <begin position="100"/>
        <end position="120"/>
    </location>
</feature>
<comment type="caution">
    <text evidence="3">The sequence shown here is derived from an EMBL/GenBank/DDBJ whole genome shotgun (WGS) entry which is preliminary data.</text>
</comment>
<feature type="domain" description="ATP-dependent helicase C-terminal" evidence="2">
    <location>
        <begin position="10"/>
        <end position="63"/>
    </location>
</feature>
<dbReference type="GO" id="GO:0006139">
    <property type="term" value="P:nucleobase-containing compound metabolic process"/>
    <property type="evidence" value="ECO:0007669"/>
    <property type="project" value="InterPro"/>
</dbReference>
<sequence>ASFLPEGEVRSPGQIYYESLCFKAVNQSIGRAIRHSKDYAVLILADHRYSRPNSISSLPGWIARHLKVSANFGPSLASIRKFLSMRKQVEADALKIGTQENALSGGKTDNTTYSHSESSL</sequence>
<dbReference type="STRING" id="35525.A0A164IT38"/>
<keyword evidence="4" id="KW-1185">Reference proteome</keyword>
<organism evidence="3 4">
    <name type="scientific">Daphnia magna</name>
    <dbReference type="NCBI Taxonomy" id="35525"/>
    <lineage>
        <taxon>Eukaryota</taxon>
        <taxon>Metazoa</taxon>
        <taxon>Ecdysozoa</taxon>
        <taxon>Arthropoda</taxon>
        <taxon>Crustacea</taxon>
        <taxon>Branchiopoda</taxon>
        <taxon>Diplostraca</taxon>
        <taxon>Cladocera</taxon>
        <taxon>Anomopoda</taxon>
        <taxon>Daphniidae</taxon>
        <taxon>Daphnia</taxon>
    </lineage>
</organism>
<name>A0A164IT38_9CRUS</name>
<dbReference type="GO" id="GO:0005634">
    <property type="term" value="C:nucleus"/>
    <property type="evidence" value="ECO:0007669"/>
    <property type="project" value="TreeGrafter"/>
</dbReference>
<dbReference type="OrthoDB" id="267079at2759"/>
<protein>
    <submittedName>
        <fullName evidence="3">Putative ATP-dependent RNA Helicase DDX11</fullName>
    </submittedName>
</protein>
<keyword evidence="3" id="KW-0067">ATP-binding</keyword>
<dbReference type="InterPro" id="IPR006555">
    <property type="entry name" value="ATP-dep_Helicase_C"/>
</dbReference>
<proteinExistence type="predicted"/>